<dbReference type="Proteomes" id="UP000663193">
    <property type="component" value="Chromosome 13"/>
</dbReference>
<organism evidence="2 3">
    <name type="scientific">Phaeosphaeria nodorum (strain SN15 / ATCC MYA-4574 / FGSC 10173)</name>
    <name type="common">Glume blotch fungus</name>
    <name type="synonym">Parastagonospora nodorum</name>
    <dbReference type="NCBI Taxonomy" id="321614"/>
    <lineage>
        <taxon>Eukaryota</taxon>
        <taxon>Fungi</taxon>
        <taxon>Dikarya</taxon>
        <taxon>Ascomycota</taxon>
        <taxon>Pezizomycotina</taxon>
        <taxon>Dothideomycetes</taxon>
        <taxon>Pleosporomycetidae</taxon>
        <taxon>Pleosporales</taxon>
        <taxon>Pleosporineae</taxon>
        <taxon>Phaeosphaeriaceae</taxon>
        <taxon>Parastagonospora</taxon>
    </lineage>
</organism>
<protein>
    <submittedName>
        <fullName evidence="2">Uncharacterized protein</fullName>
    </submittedName>
</protein>
<accession>A0A7U2FDX9</accession>
<sequence length="202" mass="22507">MILETRHQMSLNKQQSKVDFSSCVAHRQLESMAVRDTSAGPSRSDPVLVSPECGSSPSHDILEGYMIAHKVPTRSQRPPSGTSFHKVGGGLSEKAPSFTITSPRYGVKEATVWKGPSFSYARLPHRPVITSLDSFARFFFRRRSARDRAPVVLRHISLYNFIGHFSVRVGWRACLACFSVACCCAIMVRLHISRLASSWLPD</sequence>
<dbReference type="EMBL" id="CP069035">
    <property type="protein sequence ID" value="QRD02469.1"/>
    <property type="molecule type" value="Genomic_DNA"/>
</dbReference>
<name>A0A7U2FDX9_PHANO</name>
<evidence type="ECO:0000313" key="3">
    <source>
        <dbReference type="Proteomes" id="UP000663193"/>
    </source>
</evidence>
<evidence type="ECO:0000313" key="2">
    <source>
        <dbReference type="EMBL" id="QRD02469.1"/>
    </source>
</evidence>
<reference evidence="3" key="1">
    <citation type="journal article" date="2021" name="BMC Genomics">
        <title>Chromosome-level genome assembly and manually-curated proteome of model necrotroph Parastagonospora nodorum Sn15 reveals a genome-wide trove of candidate effector homologs, and redundancy of virulence-related functions within an accessory chromosome.</title>
        <authorList>
            <person name="Bertazzoni S."/>
            <person name="Jones D.A.B."/>
            <person name="Phan H.T."/>
            <person name="Tan K.-C."/>
            <person name="Hane J.K."/>
        </authorList>
    </citation>
    <scope>NUCLEOTIDE SEQUENCE [LARGE SCALE GENOMIC DNA]</scope>
    <source>
        <strain evidence="3">SN15 / ATCC MYA-4574 / FGSC 10173)</strain>
    </source>
</reference>
<proteinExistence type="predicted"/>
<dbReference type="AlphaFoldDB" id="A0A7U2FDX9"/>
<keyword evidence="3" id="KW-1185">Reference proteome</keyword>
<evidence type="ECO:0000256" key="1">
    <source>
        <dbReference type="SAM" id="MobiDB-lite"/>
    </source>
</evidence>
<dbReference type="VEuPathDB" id="FungiDB:JI435_303800"/>
<feature type="region of interest" description="Disordered" evidence="1">
    <location>
        <begin position="34"/>
        <end position="53"/>
    </location>
</feature>
<gene>
    <name evidence="2" type="ORF">JI435_303800</name>
</gene>